<evidence type="ECO:0000256" key="3">
    <source>
        <dbReference type="ARBA" id="ARBA00023242"/>
    </source>
</evidence>
<accession>A0A6A4P8R0</accession>
<evidence type="ECO:0000313" key="5">
    <source>
        <dbReference type="EMBL" id="KAE9599405.1"/>
    </source>
</evidence>
<dbReference type="GO" id="GO:0008270">
    <property type="term" value="F:zinc ion binding"/>
    <property type="evidence" value="ECO:0007669"/>
    <property type="project" value="InterPro"/>
</dbReference>
<evidence type="ECO:0000256" key="1">
    <source>
        <dbReference type="ARBA" id="ARBA00004123"/>
    </source>
</evidence>
<evidence type="ECO:0000313" key="6">
    <source>
        <dbReference type="Proteomes" id="UP000447434"/>
    </source>
</evidence>
<proteinExistence type="inferred from homology"/>
<gene>
    <name evidence="5" type="ORF">Lalb_Chr14g0361901</name>
</gene>
<name>A0A6A4P8R0_LUPAL</name>
<dbReference type="InterPro" id="IPR005172">
    <property type="entry name" value="CRC"/>
</dbReference>
<dbReference type="InterPro" id="IPR033467">
    <property type="entry name" value="Tesmin/TSO1-like_CXC"/>
</dbReference>
<protein>
    <submittedName>
        <fullName evidence="5">Putative transcription factor Tesmin family</fullName>
    </submittedName>
</protein>
<dbReference type="Proteomes" id="UP000447434">
    <property type="component" value="Chromosome 14"/>
</dbReference>
<dbReference type="PANTHER" id="PTHR46159:SF6">
    <property type="entry name" value="OS12G0605300 PROTEIN"/>
    <property type="match status" value="1"/>
</dbReference>
<dbReference type="InterPro" id="IPR001138">
    <property type="entry name" value="Zn2Cys6_DnaBD"/>
</dbReference>
<dbReference type="PANTHER" id="PTHR46159">
    <property type="entry name" value="PROTEIN TESMIN/TSO1-LIKE CXC 2"/>
    <property type="match status" value="1"/>
</dbReference>
<dbReference type="AlphaFoldDB" id="A0A6A4P8R0"/>
<dbReference type="PROSITE" id="PS51634">
    <property type="entry name" value="CRC"/>
    <property type="match status" value="1"/>
</dbReference>
<keyword evidence="6" id="KW-1185">Reference proteome</keyword>
<dbReference type="InterPro" id="IPR044522">
    <property type="entry name" value="TSO1-like"/>
</dbReference>
<evidence type="ECO:0000259" key="4">
    <source>
        <dbReference type="PROSITE" id="PS51634"/>
    </source>
</evidence>
<dbReference type="GO" id="GO:0005634">
    <property type="term" value="C:nucleus"/>
    <property type="evidence" value="ECO:0007669"/>
    <property type="project" value="UniProtKB-SubCell"/>
</dbReference>
<dbReference type="Pfam" id="PF03638">
    <property type="entry name" value="TCR"/>
    <property type="match status" value="2"/>
</dbReference>
<sequence>MLFRKKTSTTNDENGCKRCKCKKTKCLKLSFPCSYCDCFAAGIHCSDPCSCQTCLNRQEYQDNVLEARRKIKSHNPFAFLPKVVQHTTDILSNNMEGANLTTPSSARHKRGCNCKRSMCRKKYCDCYQAKVGCSSGCRCKGCENAYGRKEG</sequence>
<comment type="caution">
    <text evidence="5">The sequence shown here is derived from an EMBL/GenBank/DDBJ whole genome shotgun (WGS) entry which is preliminary data.</text>
</comment>
<dbReference type="EMBL" id="WOCE01000014">
    <property type="protein sequence ID" value="KAE9599405.1"/>
    <property type="molecule type" value="Genomic_DNA"/>
</dbReference>
<keyword evidence="3" id="KW-0539">Nucleus</keyword>
<dbReference type="PROSITE" id="PS00463">
    <property type="entry name" value="ZN2_CY6_FUNGAL_1"/>
    <property type="match status" value="1"/>
</dbReference>
<comment type="subcellular location">
    <subcellularLocation>
        <location evidence="1">Nucleus</location>
    </subcellularLocation>
</comment>
<dbReference type="GO" id="GO:0000981">
    <property type="term" value="F:DNA-binding transcription factor activity, RNA polymerase II-specific"/>
    <property type="evidence" value="ECO:0007669"/>
    <property type="project" value="InterPro"/>
</dbReference>
<feature type="domain" description="CRC" evidence="4">
    <location>
        <begin position="15"/>
        <end position="147"/>
    </location>
</feature>
<evidence type="ECO:0000256" key="2">
    <source>
        <dbReference type="ARBA" id="ARBA00007267"/>
    </source>
</evidence>
<reference evidence="6" key="1">
    <citation type="journal article" date="2020" name="Nat. Commun.">
        <title>Genome sequence of the cluster root forming white lupin.</title>
        <authorList>
            <person name="Hufnagel B."/>
            <person name="Marques A."/>
            <person name="Soriano A."/>
            <person name="Marques L."/>
            <person name="Divol F."/>
            <person name="Doumas P."/>
            <person name="Sallet E."/>
            <person name="Mancinotti D."/>
            <person name="Carrere S."/>
            <person name="Marande W."/>
            <person name="Arribat S."/>
            <person name="Keller J."/>
            <person name="Huneau C."/>
            <person name="Blein T."/>
            <person name="Aime D."/>
            <person name="Laguerre M."/>
            <person name="Taylor J."/>
            <person name="Schubert V."/>
            <person name="Nelson M."/>
            <person name="Geu-Flores F."/>
            <person name="Crespi M."/>
            <person name="Gallardo-Guerrero K."/>
            <person name="Delaux P.-M."/>
            <person name="Salse J."/>
            <person name="Berges H."/>
            <person name="Guyot R."/>
            <person name="Gouzy J."/>
            <person name="Peret B."/>
        </authorList>
    </citation>
    <scope>NUCLEOTIDE SEQUENCE [LARGE SCALE GENOMIC DNA]</scope>
    <source>
        <strain evidence="6">cv. Amiga</strain>
    </source>
</reference>
<comment type="similarity">
    <text evidence="2">Belongs to the lin-54 family.</text>
</comment>
<dbReference type="SMART" id="SM01114">
    <property type="entry name" value="CXC"/>
    <property type="match status" value="2"/>
</dbReference>
<organism evidence="5 6">
    <name type="scientific">Lupinus albus</name>
    <name type="common">White lupine</name>
    <name type="synonym">Lupinus termis</name>
    <dbReference type="NCBI Taxonomy" id="3870"/>
    <lineage>
        <taxon>Eukaryota</taxon>
        <taxon>Viridiplantae</taxon>
        <taxon>Streptophyta</taxon>
        <taxon>Embryophyta</taxon>
        <taxon>Tracheophyta</taxon>
        <taxon>Spermatophyta</taxon>
        <taxon>Magnoliopsida</taxon>
        <taxon>eudicotyledons</taxon>
        <taxon>Gunneridae</taxon>
        <taxon>Pentapetalae</taxon>
        <taxon>rosids</taxon>
        <taxon>fabids</taxon>
        <taxon>Fabales</taxon>
        <taxon>Fabaceae</taxon>
        <taxon>Papilionoideae</taxon>
        <taxon>50 kb inversion clade</taxon>
        <taxon>genistoids sensu lato</taxon>
        <taxon>core genistoids</taxon>
        <taxon>Genisteae</taxon>
        <taxon>Lupinus</taxon>
    </lineage>
</organism>
<dbReference type="OrthoDB" id="6283463at2759"/>